<sequence>MSFFKKQKKVLGMNGRNLGYIRPYNSGRAIRLADNKLLTKKILQRARLPVSKVFAIIKTQHDLLKFNWQNLPPSFTLKPNRGLGGKGILIVYSKKDSQSPDNNSDQSIWIKADRSLITVPDIQNHILNILEGTFAINNLSDTAFFEERIKIIKLLKPYSFRGIPDIRVIVYNNVPVMAELRLPTEESGGRANLHMGGIGVGIDLGRGITTSAIQHDRLIDYVPKTRLALSGIKLPLWRTILEMAVTAQQASKLGFAGIDIAIDRDMGPIILELNARPGLAIQIANLAPLKERTERVHGLKIKSASKGARLAGELFGGEIEEELEEISGRKIVGIYEKVKIIYGENQEHSLIAKIDSGAYRSAICQTLIDKLDINAESNRAKTVRSSIGQEERRIIPLNFILDDNLIESEVFIADRTQMNFDMIIGRRDLKQFMIDPTKNVALTENHPTR</sequence>
<dbReference type="SUPFAM" id="SSF56059">
    <property type="entry name" value="Glutathione synthetase ATP-binding domain-like"/>
    <property type="match status" value="1"/>
</dbReference>
<comment type="caution">
    <text evidence="3">The sequence shown here is derived from an EMBL/GenBank/DDBJ whole genome shotgun (WGS) entry which is preliminary data.</text>
</comment>
<dbReference type="GO" id="GO:0009432">
    <property type="term" value="P:SOS response"/>
    <property type="evidence" value="ECO:0007669"/>
    <property type="project" value="TreeGrafter"/>
</dbReference>
<dbReference type="InterPro" id="IPR008503">
    <property type="entry name" value="Asp_endopeptidase"/>
</dbReference>
<evidence type="ECO:0000313" key="4">
    <source>
        <dbReference type="Proteomes" id="UP000228775"/>
    </source>
</evidence>
<dbReference type="Pfam" id="PF05618">
    <property type="entry name" value="Zn_protease"/>
    <property type="match status" value="1"/>
</dbReference>
<dbReference type="Pfam" id="PF14397">
    <property type="entry name" value="ATPgrasp_ST"/>
    <property type="match status" value="1"/>
</dbReference>
<dbReference type="PROSITE" id="PS50975">
    <property type="entry name" value="ATP_GRASP"/>
    <property type="match status" value="1"/>
</dbReference>
<dbReference type="GO" id="GO:0005737">
    <property type="term" value="C:cytoplasm"/>
    <property type="evidence" value="ECO:0007669"/>
    <property type="project" value="TreeGrafter"/>
</dbReference>
<dbReference type="GO" id="GO:0046872">
    <property type="term" value="F:metal ion binding"/>
    <property type="evidence" value="ECO:0007669"/>
    <property type="project" value="InterPro"/>
</dbReference>
<dbReference type="InterPro" id="IPR011761">
    <property type="entry name" value="ATP-grasp"/>
</dbReference>
<reference evidence="4" key="1">
    <citation type="submission" date="2017-09" db="EMBL/GenBank/DDBJ databases">
        <title>Depth-based differentiation of microbial function through sediment-hosted aquifers and enrichment of novel symbionts in the deep terrestrial subsurface.</title>
        <authorList>
            <person name="Probst A.J."/>
            <person name="Ladd B."/>
            <person name="Jarett J.K."/>
            <person name="Geller-Mcgrath D.E."/>
            <person name="Sieber C.M.K."/>
            <person name="Emerson J.B."/>
            <person name="Anantharaman K."/>
            <person name="Thomas B.C."/>
            <person name="Malmstrom R."/>
            <person name="Stieglmeier M."/>
            <person name="Klingl A."/>
            <person name="Woyke T."/>
            <person name="Ryan C.M."/>
            <person name="Banfield J.F."/>
        </authorList>
    </citation>
    <scope>NUCLEOTIDE SEQUENCE [LARGE SCALE GENOMIC DNA]</scope>
</reference>
<dbReference type="GO" id="GO:0005524">
    <property type="term" value="F:ATP binding"/>
    <property type="evidence" value="ECO:0007669"/>
    <property type="project" value="UniProtKB-UniRule"/>
</dbReference>
<dbReference type="PANTHER" id="PTHR21621:SF0">
    <property type="entry name" value="BETA-CITRYLGLUTAMATE SYNTHASE B-RELATED"/>
    <property type="match status" value="1"/>
</dbReference>
<organism evidence="3 4">
    <name type="scientific">Candidatus Portnoybacteria bacterium CG06_land_8_20_14_3_00_39_12</name>
    <dbReference type="NCBI Taxonomy" id="1974809"/>
    <lineage>
        <taxon>Bacteria</taxon>
        <taxon>Candidatus Portnoyibacteriota</taxon>
    </lineage>
</organism>
<evidence type="ECO:0000313" key="3">
    <source>
        <dbReference type="EMBL" id="PIU75004.1"/>
    </source>
</evidence>
<dbReference type="InterPro" id="IPR039523">
    <property type="entry name" value="RimK-rel_E_lig_ATP-grasp"/>
</dbReference>
<protein>
    <recommendedName>
        <fullName evidence="2">ATP-grasp domain-containing protein</fullName>
    </recommendedName>
</protein>
<feature type="domain" description="ATP-grasp" evidence="2">
    <location>
        <begin position="40"/>
        <end position="305"/>
    </location>
</feature>
<dbReference type="Gene3D" id="2.40.70.10">
    <property type="entry name" value="Acid Proteases"/>
    <property type="match status" value="1"/>
</dbReference>
<proteinExistence type="predicted"/>
<evidence type="ECO:0000256" key="1">
    <source>
        <dbReference type="PROSITE-ProRule" id="PRU00409"/>
    </source>
</evidence>
<dbReference type="Gene3D" id="3.30.470.20">
    <property type="entry name" value="ATP-grasp fold, B domain"/>
    <property type="match status" value="1"/>
</dbReference>
<dbReference type="Proteomes" id="UP000228775">
    <property type="component" value="Unassembled WGS sequence"/>
</dbReference>
<name>A0A2M7AWJ8_9BACT</name>
<keyword evidence="1" id="KW-0547">Nucleotide-binding</keyword>
<dbReference type="SUPFAM" id="SSF50630">
    <property type="entry name" value="Acid proteases"/>
    <property type="match status" value="1"/>
</dbReference>
<evidence type="ECO:0000259" key="2">
    <source>
        <dbReference type="PROSITE" id="PS50975"/>
    </source>
</evidence>
<dbReference type="PANTHER" id="PTHR21621">
    <property type="entry name" value="RIBOSOMAL PROTEIN S6 MODIFICATION PROTEIN"/>
    <property type="match status" value="1"/>
</dbReference>
<accession>A0A2M7AWJ8</accession>
<dbReference type="AlphaFoldDB" id="A0A2M7AWJ8"/>
<dbReference type="EMBL" id="PEVY01000065">
    <property type="protein sequence ID" value="PIU75004.1"/>
    <property type="molecule type" value="Genomic_DNA"/>
</dbReference>
<dbReference type="GO" id="GO:0018169">
    <property type="term" value="F:ribosomal S6-glutamic acid ligase activity"/>
    <property type="evidence" value="ECO:0007669"/>
    <property type="project" value="TreeGrafter"/>
</dbReference>
<gene>
    <name evidence="3" type="ORF">COS76_03080</name>
</gene>
<dbReference type="InterPro" id="IPR021109">
    <property type="entry name" value="Peptidase_aspartic_dom_sf"/>
</dbReference>
<keyword evidence="1" id="KW-0067">ATP-binding</keyword>